<accession>A0AB34GEK0</accession>
<dbReference type="EMBL" id="JAIQCJ010002323">
    <property type="protein sequence ID" value="KAJ8776970.1"/>
    <property type="molecule type" value="Genomic_DNA"/>
</dbReference>
<evidence type="ECO:0000313" key="2">
    <source>
        <dbReference type="EMBL" id="KAJ8776970.1"/>
    </source>
</evidence>
<comment type="caution">
    <text evidence="2">The sequence shown here is derived from an EMBL/GenBank/DDBJ whole genome shotgun (WGS) entry which is preliminary data.</text>
</comment>
<name>A0AB34GEK0_ESCRO</name>
<organism evidence="2 3">
    <name type="scientific">Eschrichtius robustus</name>
    <name type="common">California gray whale</name>
    <name type="synonym">Eschrichtius gibbosus</name>
    <dbReference type="NCBI Taxonomy" id="9764"/>
    <lineage>
        <taxon>Eukaryota</taxon>
        <taxon>Metazoa</taxon>
        <taxon>Chordata</taxon>
        <taxon>Craniata</taxon>
        <taxon>Vertebrata</taxon>
        <taxon>Euteleostomi</taxon>
        <taxon>Mammalia</taxon>
        <taxon>Eutheria</taxon>
        <taxon>Laurasiatheria</taxon>
        <taxon>Artiodactyla</taxon>
        <taxon>Whippomorpha</taxon>
        <taxon>Cetacea</taxon>
        <taxon>Mysticeti</taxon>
        <taxon>Eschrichtiidae</taxon>
        <taxon>Eschrichtius</taxon>
    </lineage>
</organism>
<evidence type="ECO:0000256" key="1">
    <source>
        <dbReference type="SAM" id="MobiDB-lite"/>
    </source>
</evidence>
<feature type="region of interest" description="Disordered" evidence="1">
    <location>
        <begin position="1"/>
        <end position="20"/>
    </location>
</feature>
<gene>
    <name evidence="2" type="ORF">J1605_014988</name>
</gene>
<dbReference type="Proteomes" id="UP001159641">
    <property type="component" value="Unassembled WGS sequence"/>
</dbReference>
<reference evidence="2 3" key="1">
    <citation type="submission" date="2022-11" db="EMBL/GenBank/DDBJ databases">
        <title>Whole genome sequence of Eschrichtius robustus ER-17-0199.</title>
        <authorList>
            <person name="Bruniche-Olsen A."/>
            <person name="Black A.N."/>
            <person name="Fields C.J."/>
            <person name="Walden K."/>
            <person name="Dewoody J.A."/>
        </authorList>
    </citation>
    <scope>NUCLEOTIDE SEQUENCE [LARGE SCALE GENOMIC DNA]</scope>
    <source>
        <strain evidence="2">ER-17-0199</strain>
        <tissue evidence="2">Blubber</tissue>
    </source>
</reference>
<keyword evidence="3" id="KW-1185">Reference proteome</keyword>
<protein>
    <submittedName>
        <fullName evidence="2">Uncharacterized protein</fullName>
    </submittedName>
</protein>
<dbReference type="AlphaFoldDB" id="A0AB34GEK0"/>
<proteinExistence type="predicted"/>
<evidence type="ECO:0000313" key="3">
    <source>
        <dbReference type="Proteomes" id="UP001159641"/>
    </source>
</evidence>
<sequence>MALQHPAQQAEDATRGPWMPLRSTNAQYNCFSRGPTNLPVPDFAIRTSMEVTFRPPFWLSPPSRKPDGTAAHQQHCTSVKLCCQLCRSVLRRRLNLGAHIKRCEQEGLKELLQHTAKSLHKNYLALAQEDQEMAFLCSSLGNPSEKTDQLEKNLNSSLIVLE</sequence>